<accession>A0A1Q9DMH1</accession>
<organism evidence="1 2">
    <name type="scientific">Symbiodinium microadriaticum</name>
    <name type="common">Dinoflagellate</name>
    <name type="synonym">Zooxanthella microadriatica</name>
    <dbReference type="NCBI Taxonomy" id="2951"/>
    <lineage>
        <taxon>Eukaryota</taxon>
        <taxon>Sar</taxon>
        <taxon>Alveolata</taxon>
        <taxon>Dinophyceae</taxon>
        <taxon>Suessiales</taxon>
        <taxon>Symbiodiniaceae</taxon>
        <taxon>Symbiodinium</taxon>
    </lineage>
</organism>
<comment type="caution">
    <text evidence="1">The sequence shown here is derived from an EMBL/GenBank/DDBJ whole genome shotgun (WGS) entry which is preliminary data.</text>
</comment>
<gene>
    <name evidence="1" type="ORF">AK812_SmicGene21360</name>
</gene>
<protein>
    <submittedName>
        <fullName evidence="1">Uncharacterized protein</fullName>
    </submittedName>
</protein>
<name>A0A1Q9DMH1_SYMMI</name>
<proteinExistence type="predicted"/>
<keyword evidence="2" id="KW-1185">Reference proteome</keyword>
<evidence type="ECO:0000313" key="1">
    <source>
        <dbReference type="EMBL" id="OLP96384.1"/>
    </source>
</evidence>
<evidence type="ECO:0000313" key="2">
    <source>
        <dbReference type="Proteomes" id="UP000186817"/>
    </source>
</evidence>
<dbReference type="EMBL" id="LSRX01000468">
    <property type="protein sequence ID" value="OLP96384.1"/>
    <property type="molecule type" value="Genomic_DNA"/>
</dbReference>
<dbReference type="AlphaFoldDB" id="A0A1Q9DMH1"/>
<dbReference type="Proteomes" id="UP000186817">
    <property type="component" value="Unassembled WGS sequence"/>
</dbReference>
<reference evidence="1 2" key="1">
    <citation type="submission" date="2016-02" db="EMBL/GenBank/DDBJ databases">
        <title>Genome analysis of coral dinoflagellate symbionts highlights evolutionary adaptations to a symbiotic lifestyle.</title>
        <authorList>
            <person name="Aranda M."/>
            <person name="Li Y."/>
            <person name="Liew Y.J."/>
            <person name="Baumgarten S."/>
            <person name="Simakov O."/>
            <person name="Wilson M."/>
            <person name="Piel J."/>
            <person name="Ashoor H."/>
            <person name="Bougouffa S."/>
            <person name="Bajic V.B."/>
            <person name="Ryu T."/>
            <person name="Ravasi T."/>
            <person name="Bayer T."/>
            <person name="Micklem G."/>
            <person name="Kim H."/>
            <person name="Bhak J."/>
            <person name="Lajeunesse T.C."/>
            <person name="Voolstra C.R."/>
        </authorList>
    </citation>
    <scope>NUCLEOTIDE SEQUENCE [LARGE SCALE GENOMIC DNA]</scope>
    <source>
        <strain evidence="1 2">CCMP2467</strain>
    </source>
</reference>
<sequence>MGSGQREQSQNVLCACAGAAAAAAAAGAAEYVLASRTGENRSGEKRGHILSAEADGGYFSVSVRLMHRLSVSEAGTLEEKASQQQVLRQQLAPEALVNEQVAEDFAIKWNMPRPGVVQRIQASGLTVLEKSKLEKNCDLVVFRRSNCSCSDAGCPGLVPIQSARMTSQPFVLMDGGSRQAASVL</sequence>